<protein>
    <submittedName>
        <fullName evidence="2">MBL fold metallo-hydrolase</fullName>
    </submittedName>
</protein>
<reference evidence="3" key="1">
    <citation type="journal article" date="2019" name="Int. J. Syst. Evol. Microbiol.">
        <title>The Global Catalogue of Microorganisms (GCM) 10K type strain sequencing project: providing services to taxonomists for standard genome sequencing and annotation.</title>
        <authorList>
            <consortium name="The Broad Institute Genomics Platform"/>
            <consortium name="The Broad Institute Genome Sequencing Center for Infectious Disease"/>
            <person name="Wu L."/>
            <person name="Ma J."/>
        </authorList>
    </citation>
    <scope>NUCLEOTIDE SEQUENCE [LARGE SCALE GENOMIC DNA]</scope>
    <source>
        <strain evidence="3">JCM 16953</strain>
    </source>
</reference>
<sequence length="231" mass="24464">MTASDEAEYTGDVTPGGPAAVRDLPAMSITKVAVDEKMANNAYLLCCRRTGEQLLVDAADEPGVLLELVGDGGLTTVVTTHQHWDHHRALADVVAATGAEVVAGEPDAAAITEQTGVPVARTVTDGDTITVGDCTLEVIRVTGHTPGSICLLFDERPTGGVPHLFTGDSLFPGGVGGTFGDDDAFTNLIDDVERKIFGRLPDETWFYPGHGKDSTLGAERPHLAEWRDRGW</sequence>
<name>A0ABP7J1P5_9ACTN</name>
<dbReference type="InterPro" id="IPR051453">
    <property type="entry name" value="MBL_Glyoxalase_II"/>
</dbReference>
<dbReference type="RefSeq" id="WP_344778163.1">
    <property type="nucleotide sequence ID" value="NZ_BAABAH010000017.1"/>
</dbReference>
<dbReference type="InterPro" id="IPR036866">
    <property type="entry name" value="RibonucZ/Hydroxyglut_hydro"/>
</dbReference>
<organism evidence="2 3">
    <name type="scientific">Nocardioides panacisoli</name>
    <dbReference type="NCBI Taxonomy" id="627624"/>
    <lineage>
        <taxon>Bacteria</taxon>
        <taxon>Bacillati</taxon>
        <taxon>Actinomycetota</taxon>
        <taxon>Actinomycetes</taxon>
        <taxon>Propionibacteriales</taxon>
        <taxon>Nocardioidaceae</taxon>
        <taxon>Nocardioides</taxon>
    </lineage>
</organism>
<accession>A0ABP7J1P5</accession>
<feature type="domain" description="Metallo-beta-lactamase" evidence="1">
    <location>
        <begin position="39"/>
        <end position="210"/>
    </location>
</feature>
<dbReference type="PANTHER" id="PTHR46233:SF1">
    <property type="entry name" value="CONSERVED PROTEIN"/>
    <property type="match status" value="1"/>
</dbReference>
<dbReference type="PANTHER" id="PTHR46233">
    <property type="entry name" value="HYDROXYACYLGLUTATHIONE HYDROLASE GLOC"/>
    <property type="match status" value="1"/>
</dbReference>
<proteinExistence type="predicted"/>
<dbReference type="Pfam" id="PF00753">
    <property type="entry name" value="Lactamase_B"/>
    <property type="match status" value="1"/>
</dbReference>
<evidence type="ECO:0000313" key="3">
    <source>
        <dbReference type="Proteomes" id="UP001501821"/>
    </source>
</evidence>
<keyword evidence="3" id="KW-1185">Reference proteome</keyword>
<dbReference type="EMBL" id="BAABAH010000017">
    <property type="protein sequence ID" value="GAA3831999.1"/>
    <property type="molecule type" value="Genomic_DNA"/>
</dbReference>
<evidence type="ECO:0000313" key="2">
    <source>
        <dbReference type="EMBL" id="GAA3831999.1"/>
    </source>
</evidence>
<gene>
    <name evidence="2" type="ORF">GCM10022242_36510</name>
</gene>
<comment type="caution">
    <text evidence="2">The sequence shown here is derived from an EMBL/GenBank/DDBJ whole genome shotgun (WGS) entry which is preliminary data.</text>
</comment>
<dbReference type="SUPFAM" id="SSF56281">
    <property type="entry name" value="Metallo-hydrolase/oxidoreductase"/>
    <property type="match status" value="1"/>
</dbReference>
<dbReference type="Gene3D" id="3.60.15.10">
    <property type="entry name" value="Ribonuclease Z/Hydroxyacylglutathione hydrolase-like"/>
    <property type="match status" value="1"/>
</dbReference>
<dbReference type="SMART" id="SM00849">
    <property type="entry name" value="Lactamase_B"/>
    <property type="match status" value="1"/>
</dbReference>
<dbReference type="InterPro" id="IPR001279">
    <property type="entry name" value="Metallo-B-lactamas"/>
</dbReference>
<dbReference type="CDD" id="cd06262">
    <property type="entry name" value="metallo-hydrolase-like_MBL-fold"/>
    <property type="match status" value="1"/>
</dbReference>
<evidence type="ECO:0000259" key="1">
    <source>
        <dbReference type="SMART" id="SM00849"/>
    </source>
</evidence>
<dbReference type="Proteomes" id="UP001501821">
    <property type="component" value="Unassembled WGS sequence"/>
</dbReference>